<accession>A0A132BTC6</accession>
<feature type="signal peptide" evidence="4">
    <location>
        <begin position="1"/>
        <end position="24"/>
    </location>
</feature>
<keyword evidence="7" id="KW-1185">Reference proteome</keyword>
<dbReference type="GO" id="GO:0042938">
    <property type="term" value="P:dipeptide transport"/>
    <property type="evidence" value="ECO:0007669"/>
    <property type="project" value="TreeGrafter"/>
</dbReference>
<dbReference type="PIRSF" id="PIRSF002741">
    <property type="entry name" value="MppA"/>
    <property type="match status" value="1"/>
</dbReference>
<evidence type="ECO:0000256" key="1">
    <source>
        <dbReference type="ARBA" id="ARBA00004418"/>
    </source>
</evidence>
<dbReference type="Proteomes" id="UP000068382">
    <property type="component" value="Unassembled WGS sequence"/>
</dbReference>
<dbReference type="RefSeq" id="WP_068246999.1">
    <property type="nucleotide sequence ID" value="NZ_LPUY01000095.1"/>
</dbReference>
<dbReference type="InterPro" id="IPR000914">
    <property type="entry name" value="SBP_5_dom"/>
</dbReference>
<evidence type="ECO:0000313" key="7">
    <source>
        <dbReference type="Proteomes" id="UP000068382"/>
    </source>
</evidence>
<evidence type="ECO:0000256" key="3">
    <source>
        <dbReference type="ARBA" id="ARBA00022729"/>
    </source>
</evidence>
<comment type="caution">
    <text evidence="6">The sequence shown here is derived from an EMBL/GenBank/DDBJ whole genome shotgun (WGS) entry which is preliminary data.</text>
</comment>
<dbReference type="PATRIC" id="fig|1768241.3.peg.3787"/>
<dbReference type="GO" id="GO:0030288">
    <property type="term" value="C:outer membrane-bounded periplasmic space"/>
    <property type="evidence" value="ECO:0007669"/>
    <property type="project" value="TreeGrafter"/>
</dbReference>
<organism evidence="6 7">
    <name type="scientific">Tritonibacter horizontis</name>
    <dbReference type="NCBI Taxonomy" id="1768241"/>
    <lineage>
        <taxon>Bacteria</taxon>
        <taxon>Pseudomonadati</taxon>
        <taxon>Pseudomonadota</taxon>
        <taxon>Alphaproteobacteria</taxon>
        <taxon>Rhodobacterales</taxon>
        <taxon>Paracoccaceae</taxon>
        <taxon>Tritonibacter</taxon>
    </lineage>
</organism>
<dbReference type="PANTHER" id="PTHR30290">
    <property type="entry name" value="PERIPLASMIC BINDING COMPONENT OF ABC TRANSPORTER"/>
    <property type="match status" value="1"/>
</dbReference>
<gene>
    <name evidence="6" type="primary">appA_2</name>
    <name evidence="6" type="ORF">TRIHO_36290</name>
</gene>
<dbReference type="Pfam" id="PF00496">
    <property type="entry name" value="SBP_bac_5"/>
    <property type="match status" value="1"/>
</dbReference>
<dbReference type="SUPFAM" id="SSF53850">
    <property type="entry name" value="Periplasmic binding protein-like II"/>
    <property type="match status" value="1"/>
</dbReference>
<dbReference type="GO" id="GO:0043190">
    <property type="term" value="C:ATP-binding cassette (ABC) transporter complex"/>
    <property type="evidence" value="ECO:0007669"/>
    <property type="project" value="InterPro"/>
</dbReference>
<dbReference type="PANTHER" id="PTHR30290:SF38">
    <property type="entry name" value="D,D-DIPEPTIDE-BINDING PERIPLASMIC PROTEIN DDPA-RELATED"/>
    <property type="match status" value="1"/>
</dbReference>
<comment type="subcellular location">
    <subcellularLocation>
        <location evidence="1">Periplasm</location>
    </subcellularLocation>
</comment>
<dbReference type="CDD" id="cd08509">
    <property type="entry name" value="PBP2_TmCBP_oligosaccharides_like"/>
    <property type="match status" value="1"/>
</dbReference>
<feature type="domain" description="Solute-binding protein family 5" evidence="5">
    <location>
        <begin position="73"/>
        <end position="454"/>
    </location>
</feature>
<dbReference type="EMBL" id="LPUY01000095">
    <property type="protein sequence ID" value="KUP91466.1"/>
    <property type="molecule type" value="Genomic_DNA"/>
</dbReference>
<keyword evidence="3 4" id="KW-0732">Signal</keyword>
<comment type="similarity">
    <text evidence="2">Belongs to the bacterial solute-binding protein 5 family.</text>
</comment>
<feature type="chain" id="PRO_5007288496" evidence="4">
    <location>
        <begin position="25"/>
        <end position="553"/>
    </location>
</feature>
<dbReference type="GO" id="GO:1904680">
    <property type="term" value="F:peptide transmembrane transporter activity"/>
    <property type="evidence" value="ECO:0007669"/>
    <property type="project" value="TreeGrafter"/>
</dbReference>
<sequence>MKLTVTAGLLASASAALWATTAQAEETVLSALPEQVTAWVENFNPFNQTTTAPSVLHFMYEPLIIFNALDGGKPVYRLATGHDYSEDLSSITVTLREGVEWSDGEAFDADDVVTSFELALGNPALDSVGMAQMLSGVEKIDAQTVRFNLSTPSSQAMYQIVRVPIVPDHIWSKIDDPVTFTNPDPVGSGPLTEIRRFTPQEYIQCRNDNYWDAESLHVDCMRFPQIANNDQALAAASNGELDWMGSFLPDIENTYVAKDPEHHSYWLPGGSLVAFYMNFEAPEEGDRAAFNNVDFRRAVSMAFDREAMVEIAGYGYPTINQYPSGLGRAFHSWNNPEVDEKFGAFTQYDLDGARALLAEAGFKDIDGDGFVETPEGAQIDLEVIVPNGWTDWVNSCQIAVEGLNAVGIRANVSTPESAVWTEKLINGDYDMAINSVRVGATPFNQYLDSLHESNQAKSRFAASRYYNAELSGLLDAFTQTSDTEKQMAIMSDVQEIVGADMPLVTVFNNPRWYQYNTKRFTGFFNADNPVANPVVHKTNPARLLHLLALRPVE</sequence>
<dbReference type="Gene3D" id="3.90.76.10">
    <property type="entry name" value="Dipeptide-binding Protein, Domain 1"/>
    <property type="match status" value="1"/>
</dbReference>
<dbReference type="InterPro" id="IPR039424">
    <property type="entry name" value="SBP_5"/>
</dbReference>
<dbReference type="AlphaFoldDB" id="A0A132BTC6"/>
<dbReference type="OrthoDB" id="9803988at2"/>
<evidence type="ECO:0000256" key="2">
    <source>
        <dbReference type="ARBA" id="ARBA00005695"/>
    </source>
</evidence>
<evidence type="ECO:0000313" key="6">
    <source>
        <dbReference type="EMBL" id="KUP91466.1"/>
    </source>
</evidence>
<protein>
    <submittedName>
        <fullName evidence="6">Oligopeptide-binding protein AppA</fullName>
    </submittedName>
</protein>
<proteinExistence type="inferred from homology"/>
<dbReference type="InterPro" id="IPR030678">
    <property type="entry name" value="Peptide/Ni-bd"/>
</dbReference>
<dbReference type="Gene3D" id="3.10.105.10">
    <property type="entry name" value="Dipeptide-binding Protein, Domain 3"/>
    <property type="match status" value="1"/>
</dbReference>
<name>A0A132BTC6_9RHOB</name>
<evidence type="ECO:0000259" key="5">
    <source>
        <dbReference type="Pfam" id="PF00496"/>
    </source>
</evidence>
<dbReference type="Gene3D" id="3.40.190.10">
    <property type="entry name" value="Periplasmic binding protein-like II"/>
    <property type="match status" value="1"/>
</dbReference>
<reference evidence="6 7" key="1">
    <citation type="submission" date="2015-12" db="EMBL/GenBank/DDBJ databases">
        <title>Genome sequence of the marine Rhodobacteraceae strain O3.65, Candidatus Tritonibacter horizontis.</title>
        <authorList>
            <person name="Poehlein A."/>
            <person name="Giebel H.A."/>
            <person name="Voget S."/>
            <person name="Brinkhoff T."/>
        </authorList>
    </citation>
    <scope>NUCLEOTIDE SEQUENCE [LARGE SCALE GENOMIC DNA]</scope>
    <source>
        <strain evidence="6 7">O3.65</strain>
    </source>
</reference>
<evidence type="ECO:0000256" key="4">
    <source>
        <dbReference type="SAM" id="SignalP"/>
    </source>
</evidence>